<keyword evidence="3" id="KW-1015">Disulfide bond</keyword>
<dbReference type="PRINTS" id="PR00421">
    <property type="entry name" value="THIOREDOXIN"/>
</dbReference>
<keyword evidence="4" id="KW-0676">Redox-active center</keyword>
<evidence type="ECO:0000256" key="3">
    <source>
        <dbReference type="ARBA" id="ARBA00023157"/>
    </source>
</evidence>
<dbReference type="CDD" id="cd02947">
    <property type="entry name" value="TRX_family"/>
    <property type="match status" value="1"/>
</dbReference>
<dbReference type="InterPro" id="IPR017937">
    <property type="entry name" value="Thioredoxin_CS"/>
</dbReference>
<keyword evidence="2" id="KW-0249">Electron transport</keyword>
<evidence type="ECO:0000256" key="2">
    <source>
        <dbReference type="ARBA" id="ARBA00022982"/>
    </source>
</evidence>
<dbReference type="KEGG" id="taa:NMY3_03407"/>
<dbReference type="PANTHER" id="PTHR45663">
    <property type="entry name" value="GEO12009P1"/>
    <property type="match status" value="1"/>
</dbReference>
<keyword evidence="1" id="KW-0813">Transport</keyword>
<dbReference type="GO" id="GO:0015035">
    <property type="term" value="F:protein-disulfide reductase activity"/>
    <property type="evidence" value="ECO:0007669"/>
    <property type="project" value="InterPro"/>
</dbReference>
<dbReference type="AlphaFoldDB" id="A0A654M3C7"/>
<dbReference type="InterPro" id="IPR005746">
    <property type="entry name" value="Thioredoxin"/>
</dbReference>
<dbReference type="PROSITE" id="PS51352">
    <property type="entry name" value="THIOREDOXIN_2"/>
    <property type="match status" value="1"/>
</dbReference>
<dbReference type="InterPro" id="IPR036249">
    <property type="entry name" value="Thioredoxin-like_sf"/>
</dbReference>
<keyword evidence="7" id="KW-1185">Reference proteome</keyword>
<reference evidence="7" key="1">
    <citation type="submission" date="2015-10" db="EMBL/GenBank/DDBJ databases">
        <title>Niche specialization of a soil ammonia-oxidizing archaeon, Candidatus Nitrosocosmicus oleophilus.</title>
        <authorList>
            <person name="Jung M.-Y."/>
            <person name="Rhee S.-K."/>
        </authorList>
    </citation>
    <scope>NUCLEOTIDE SEQUENCE [LARGE SCALE GENOMIC DNA]</scope>
    <source>
        <strain evidence="7">MY3</strain>
    </source>
</reference>
<dbReference type="FunFam" id="3.40.30.10:FF:000001">
    <property type="entry name" value="Thioredoxin"/>
    <property type="match status" value="1"/>
</dbReference>
<name>A0A654M3C7_9ARCH</name>
<evidence type="ECO:0000256" key="4">
    <source>
        <dbReference type="ARBA" id="ARBA00023284"/>
    </source>
</evidence>
<feature type="domain" description="Thioredoxin" evidence="5">
    <location>
        <begin position="16"/>
        <end position="142"/>
    </location>
</feature>
<dbReference type="SUPFAM" id="SSF52833">
    <property type="entry name" value="Thioredoxin-like"/>
    <property type="match status" value="1"/>
</dbReference>
<protein>
    <submittedName>
        <fullName evidence="6">Thioredoxin</fullName>
    </submittedName>
</protein>
<dbReference type="PANTHER" id="PTHR45663:SF11">
    <property type="entry name" value="GEO12009P1"/>
    <property type="match status" value="1"/>
</dbReference>
<organism evidence="6 7">
    <name type="scientific">Candidatus Nitrosocosmicus oleophilus</name>
    <dbReference type="NCBI Taxonomy" id="1353260"/>
    <lineage>
        <taxon>Archaea</taxon>
        <taxon>Nitrososphaerota</taxon>
        <taxon>Nitrososphaeria</taxon>
        <taxon>Nitrososphaerales</taxon>
        <taxon>Nitrososphaeraceae</taxon>
        <taxon>Candidatus Nitrosocosmicus</taxon>
    </lineage>
</organism>
<dbReference type="EMBL" id="CP012850">
    <property type="protein sequence ID" value="ALI37590.1"/>
    <property type="molecule type" value="Genomic_DNA"/>
</dbReference>
<dbReference type="GO" id="GO:0005737">
    <property type="term" value="C:cytoplasm"/>
    <property type="evidence" value="ECO:0007669"/>
    <property type="project" value="TreeGrafter"/>
</dbReference>
<dbReference type="PROSITE" id="PS00194">
    <property type="entry name" value="THIOREDOXIN_1"/>
    <property type="match status" value="1"/>
</dbReference>
<evidence type="ECO:0000256" key="1">
    <source>
        <dbReference type="ARBA" id="ARBA00022448"/>
    </source>
</evidence>
<dbReference type="InterPro" id="IPR013766">
    <property type="entry name" value="Thioredoxin_domain"/>
</dbReference>
<dbReference type="Proteomes" id="UP000058925">
    <property type="component" value="Chromosome"/>
</dbReference>
<gene>
    <name evidence="6" type="primary">trxA_3</name>
    <name evidence="6" type="ORF">NMY3_03407</name>
</gene>
<dbReference type="NCBIfam" id="TIGR01068">
    <property type="entry name" value="thioredoxin"/>
    <property type="match status" value="1"/>
</dbReference>
<evidence type="ECO:0000259" key="5">
    <source>
        <dbReference type="PROSITE" id="PS51352"/>
    </source>
</evidence>
<evidence type="ECO:0000313" key="7">
    <source>
        <dbReference type="Proteomes" id="UP000058925"/>
    </source>
</evidence>
<dbReference type="Gene3D" id="3.40.30.10">
    <property type="entry name" value="Glutaredoxin"/>
    <property type="match status" value="1"/>
</dbReference>
<proteinExistence type="predicted"/>
<evidence type="ECO:0000313" key="6">
    <source>
        <dbReference type="EMBL" id="ALI37590.1"/>
    </source>
</evidence>
<sequence length="142" mass="16048">MKNWDEDLAKIMEKKLKKYKEQIDNNLTTTSNHNNDISGPITLTDYNFDETSRKYPLLVVDFWAPWCGPCKLVSPLIDQLAIELRGKAVFGKLNVDENPTVANIFGIQSIPTLIIFKNGEAIDGLMGAVPKQQLISTISRYF</sequence>
<accession>A0A654M3C7</accession>
<dbReference type="Pfam" id="PF00085">
    <property type="entry name" value="Thioredoxin"/>
    <property type="match status" value="1"/>
</dbReference>